<dbReference type="InterPro" id="IPR039437">
    <property type="entry name" value="FrzH/put_lumazine-bd"/>
</dbReference>
<dbReference type="EMBL" id="CP102290">
    <property type="protein sequence ID" value="UWP59580.1"/>
    <property type="molecule type" value="Genomic_DNA"/>
</dbReference>
<protein>
    <submittedName>
        <fullName evidence="1">Nuclear transport factor 2 family protein</fullName>
    </submittedName>
</protein>
<proteinExistence type="predicted"/>
<keyword evidence="2" id="KW-1185">Reference proteome</keyword>
<dbReference type="Gene3D" id="3.10.450.50">
    <property type="match status" value="1"/>
</dbReference>
<evidence type="ECO:0000313" key="2">
    <source>
        <dbReference type="Proteomes" id="UP001060164"/>
    </source>
</evidence>
<name>A0ABY5VGE8_9FIRM</name>
<dbReference type="Proteomes" id="UP001060164">
    <property type="component" value="Chromosome"/>
</dbReference>
<sequence length="125" mass="14000">MNLHYSDEEQIKNLLDGYFGAVKHADIKKLRTIFSEEAAMYGYLGDARLSGTPEPFFQDLASKPSMAEQGIDCRYVVTSIHVTGKIATASIAVDNFFGAAYVEDYFHLVKSDDTWKIVCKTFTTL</sequence>
<dbReference type="InterPro" id="IPR032710">
    <property type="entry name" value="NTF2-like_dom_sf"/>
</dbReference>
<dbReference type="Pfam" id="PF12893">
    <property type="entry name" value="Lumazine_bd_2"/>
    <property type="match status" value="1"/>
</dbReference>
<evidence type="ECO:0000313" key="1">
    <source>
        <dbReference type="EMBL" id="UWP59580.1"/>
    </source>
</evidence>
<reference evidence="1" key="1">
    <citation type="journal article" date="2022" name="Cell">
        <title>Design, construction, and in vivo augmentation of a complex gut microbiome.</title>
        <authorList>
            <person name="Cheng A.G."/>
            <person name="Ho P.Y."/>
            <person name="Aranda-Diaz A."/>
            <person name="Jain S."/>
            <person name="Yu F.B."/>
            <person name="Meng X."/>
            <person name="Wang M."/>
            <person name="Iakiviak M."/>
            <person name="Nagashima K."/>
            <person name="Zhao A."/>
            <person name="Murugkar P."/>
            <person name="Patil A."/>
            <person name="Atabakhsh K."/>
            <person name="Weakley A."/>
            <person name="Yan J."/>
            <person name="Brumbaugh A.R."/>
            <person name="Higginbottom S."/>
            <person name="Dimas A."/>
            <person name="Shiver A.L."/>
            <person name="Deutschbauer A."/>
            <person name="Neff N."/>
            <person name="Sonnenburg J.L."/>
            <person name="Huang K.C."/>
            <person name="Fischbach M.A."/>
        </authorList>
    </citation>
    <scope>NUCLEOTIDE SEQUENCE</scope>
    <source>
        <strain evidence="1">DSM 19829</strain>
    </source>
</reference>
<dbReference type="RefSeq" id="WP_028527831.1">
    <property type="nucleotide sequence ID" value="NZ_CABLBR010000005.1"/>
</dbReference>
<gene>
    <name evidence="1" type="ORF">NQ502_00525</name>
</gene>
<accession>A0ABY5VGE8</accession>
<dbReference type="SUPFAM" id="SSF54427">
    <property type="entry name" value="NTF2-like"/>
    <property type="match status" value="1"/>
</dbReference>
<organism evidence="1 2">
    <name type="scientific">Ruminococcus gauvreauii</name>
    <dbReference type="NCBI Taxonomy" id="438033"/>
    <lineage>
        <taxon>Bacteria</taxon>
        <taxon>Bacillati</taxon>
        <taxon>Bacillota</taxon>
        <taxon>Clostridia</taxon>
        <taxon>Eubacteriales</taxon>
        <taxon>Oscillospiraceae</taxon>
        <taxon>Ruminococcus</taxon>
    </lineage>
</organism>